<evidence type="ECO:0000313" key="1">
    <source>
        <dbReference type="EMBL" id="OJF12194.1"/>
    </source>
</evidence>
<dbReference type="GO" id="GO:0006044">
    <property type="term" value="P:N-acetylglucosamine metabolic process"/>
    <property type="evidence" value="ECO:0007669"/>
    <property type="project" value="TreeGrafter"/>
</dbReference>
<dbReference type="SUPFAM" id="SSF52540">
    <property type="entry name" value="P-loop containing nucleoside triphosphate hydrolases"/>
    <property type="match status" value="1"/>
</dbReference>
<protein>
    <submittedName>
        <fullName evidence="1">Sulfotransferase</fullName>
    </submittedName>
</protein>
<dbReference type="Gene3D" id="3.40.50.300">
    <property type="entry name" value="P-loop containing nucleotide triphosphate hydrolases"/>
    <property type="match status" value="1"/>
</dbReference>
<dbReference type="RefSeq" id="WP_071807231.1">
    <property type="nucleotide sequence ID" value="NZ_MEIA01000232.1"/>
</dbReference>
<organism evidence="1 2">
    <name type="scientific">Couchioplanes caeruleus subsp. caeruleus</name>
    <dbReference type="NCBI Taxonomy" id="56427"/>
    <lineage>
        <taxon>Bacteria</taxon>
        <taxon>Bacillati</taxon>
        <taxon>Actinomycetota</taxon>
        <taxon>Actinomycetes</taxon>
        <taxon>Micromonosporales</taxon>
        <taxon>Micromonosporaceae</taxon>
        <taxon>Couchioplanes</taxon>
    </lineage>
</organism>
<accession>A0A1K0G4I2</accession>
<dbReference type="PANTHER" id="PTHR10704:SF71">
    <property type="entry name" value="CARBOHYDRATE SULFOTRANSFERASE 1-LIKE"/>
    <property type="match status" value="1"/>
</dbReference>
<dbReference type="InterPro" id="IPR027417">
    <property type="entry name" value="P-loop_NTPase"/>
</dbReference>
<dbReference type="GO" id="GO:0001517">
    <property type="term" value="F:N-acetylglucosamine 6-O-sulfotransferase activity"/>
    <property type="evidence" value="ECO:0007669"/>
    <property type="project" value="TreeGrafter"/>
</dbReference>
<dbReference type="GO" id="GO:0006790">
    <property type="term" value="P:sulfur compound metabolic process"/>
    <property type="evidence" value="ECO:0007669"/>
    <property type="project" value="TreeGrafter"/>
</dbReference>
<dbReference type="AlphaFoldDB" id="A0A1K0G4I2"/>
<sequence>MAHVVYLGGLGRSGTTLVERLLGELPSVCTLGEIVHLWQRDIRDNERCGCGARFAACTFWKRVGERAYGGWHNVDVDRVHALRDTVERTRFIPRLAATHLPPAQLADVREYATFYSRVYAAAAEVSGASVVVDSSKHSALAHVLRWADDVDLRVVHVVRDARGVAYSWTKTVTRPETDGGDEMTRYSPGRSALLWNAHNAAFGLLARRGVPVRRIRYEQFLTDPRAALRDLAAYAGVPVAEADLGFLGDGYADLGVSHSAAGNPMRFTVGRLPLRRDDAWVRALPGSQRRLVGAVCAPMLRAYGYPLNPAEAPQEA</sequence>
<proteinExistence type="predicted"/>
<keyword evidence="1" id="KW-0808">Transferase</keyword>
<gene>
    <name evidence="1" type="ORF">BG844_21955</name>
</gene>
<dbReference type="Pfam" id="PF13469">
    <property type="entry name" value="Sulfotransfer_3"/>
    <property type="match status" value="1"/>
</dbReference>
<dbReference type="InterPro" id="IPR051135">
    <property type="entry name" value="Gal/GlcNAc/GalNAc_ST"/>
</dbReference>
<dbReference type="PANTHER" id="PTHR10704">
    <property type="entry name" value="CARBOHYDRATE SULFOTRANSFERASE"/>
    <property type="match status" value="1"/>
</dbReference>
<keyword evidence="2" id="KW-1185">Reference proteome</keyword>
<name>A0A1K0G4I2_9ACTN</name>
<dbReference type="EMBL" id="MEIA01000232">
    <property type="protein sequence ID" value="OJF12194.1"/>
    <property type="molecule type" value="Genomic_DNA"/>
</dbReference>
<comment type="caution">
    <text evidence="1">The sequence shown here is derived from an EMBL/GenBank/DDBJ whole genome shotgun (WGS) entry which is preliminary data.</text>
</comment>
<evidence type="ECO:0000313" key="2">
    <source>
        <dbReference type="Proteomes" id="UP000182486"/>
    </source>
</evidence>
<dbReference type="Proteomes" id="UP000182486">
    <property type="component" value="Unassembled WGS sequence"/>
</dbReference>
<reference evidence="1 2" key="1">
    <citation type="submission" date="2016-09" db="EMBL/GenBank/DDBJ databases">
        <title>Couchioplanes caeruleus draft genome sequence.</title>
        <authorList>
            <person name="Sheehan J."/>
            <person name="Caffrey P."/>
        </authorList>
    </citation>
    <scope>NUCLEOTIDE SEQUENCE [LARGE SCALE GENOMIC DNA]</scope>
    <source>
        <strain evidence="1 2">DSM 43634</strain>
    </source>
</reference>